<evidence type="ECO:0000256" key="3">
    <source>
        <dbReference type="ARBA" id="ARBA00021315"/>
    </source>
</evidence>
<evidence type="ECO:0000256" key="6">
    <source>
        <dbReference type="ARBA" id="ARBA00022840"/>
    </source>
</evidence>
<evidence type="ECO:0000256" key="8">
    <source>
        <dbReference type="ARBA" id="ARBA00033408"/>
    </source>
</evidence>
<keyword evidence="7" id="KW-0234">DNA repair</keyword>
<sequence>MCHILIELFIKNLILIKKFYMRLNVGLFAFEDESDNIRGILLLSLFYYLFGYKIKHDVISNEGCRDVLVAKFQASDEFRRCLFFRGILVKDLKTIIFDFVNVIVGHYYVNDKPISIFVLNSIFNMEFKICFQNWEYLFLKNILDCLNILNDYVNLNIKLETYKLEFKSYIRCLNSYYGFILKQKLYGDNIEKYEKTIKNELKSYKSIYNSILNLRNVLNLDDNVCCLREIIKVICDAEYFLKVNICYFEFENCFKNFYYELEDIGHDYSGVCLGKACDENELELVDRRLYFFPCLNKKYGPNFKNVIVLVNKYSEIINLLLNIATFKLANEQKLNVLFENLQKLSFGISNIIKTVALKFASGVIEIFHKFNMRDVKFFVSVFEGKMNLAAVGDLKFFISNYIALKVQSIMYRVASVGEILKTILTIQSVQSIDDNHIIVNGIDYAIESKFNVTLGKYLKSLSQNMHIFIVTYLTNIANFLYFSKEKCIKREFVLKEVSLLFAYESVLGIVRMLYGNISNINFGYVVVF</sequence>
<dbReference type="GO" id="GO:0006310">
    <property type="term" value="P:DNA recombination"/>
    <property type="evidence" value="ECO:0007669"/>
    <property type="project" value="InterPro"/>
</dbReference>
<dbReference type="InterPro" id="IPR027417">
    <property type="entry name" value="P-loop_NTPase"/>
</dbReference>
<keyword evidence="4" id="KW-0547">Nucleotide-binding</keyword>
<dbReference type="STRING" id="412419.BDU_313"/>
<dbReference type="OrthoDB" id="9806954at2"/>
<dbReference type="HOGENOM" id="CLU_052607_0_0_12"/>
<evidence type="ECO:0000256" key="1">
    <source>
        <dbReference type="ARBA" id="ARBA00003618"/>
    </source>
</evidence>
<dbReference type="KEGG" id="bdu:BDU_313"/>
<organism evidence="9 10">
    <name type="scientific">Borrelia duttonii (strain Ly)</name>
    <dbReference type="NCBI Taxonomy" id="412419"/>
    <lineage>
        <taxon>Bacteria</taxon>
        <taxon>Pseudomonadati</taxon>
        <taxon>Spirochaetota</taxon>
        <taxon>Spirochaetia</taxon>
        <taxon>Spirochaetales</taxon>
        <taxon>Borreliaceae</taxon>
        <taxon>Borrelia</taxon>
    </lineage>
</organism>
<evidence type="ECO:0000256" key="4">
    <source>
        <dbReference type="ARBA" id="ARBA00022741"/>
    </source>
</evidence>
<evidence type="ECO:0000256" key="7">
    <source>
        <dbReference type="ARBA" id="ARBA00023204"/>
    </source>
</evidence>
<name>B5RLD6_BORDL</name>
<keyword evidence="5" id="KW-0227">DNA damage</keyword>
<evidence type="ECO:0000256" key="2">
    <source>
        <dbReference type="ARBA" id="ARBA00009441"/>
    </source>
</evidence>
<dbReference type="InterPro" id="IPR004604">
    <property type="entry name" value="DNA_recomb/repair_RecN"/>
</dbReference>
<dbReference type="EMBL" id="CP000976">
    <property type="protein sequence ID" value="ACH93265.1"/>
    <property type="molecule type" value="Genomic_DNA"/>
</dbReference>
<dbReference type="PANTHER" id="PTHR11059">
    <property type="entry name" value="DNA REPAIR PROTEIN RECN"/>
    <property type="match status" value="1"/>
</dbReference>
<dbReference type="eggNOG" id="COG0497">
    <property type="taxonomic scope" value="Bacteria"/>
</dbReference>
<accession>B5RLD6</accession>
<dbReference type="Gene3D" id="3.40.50.300">
    <property type="entry name" value="P-loop containing nucleotide triphosphate hydrolases"/>
    <property type="match status" value="1"/>
</dbReference>
<proteinExistence type="inferred from homology"/>
<evidence type="ECO:0000313" key="10">
    <source>
        <dbReference type="Proteomes" id="UP000000611"/>
    </source>
</evidence>
<dbReference type="Proteomes" id="UP000000611">
    <property type="component" value="Chromosome"/>
</dbReference>
<dbReference type="GO" id="GO:0005524">
    <property type="term" value="F:ATP binding"/>
    <property type="evidence" value="ECO:0007669"/>
    <property type="project" value="UniProtKB-KW"/>
</dbReference>
<keyword evidence="6" id="KW-0067">ATP-binding</keyword>
<dbReference type="AlphaFoldDB" id="B5RLD6"/>
<reference evidence="9 10" key="1">
    <citation type="journal article" date="2008" name="PLoS Genet.">
        <title>The genome of Borrelia recurrentis, the agent of deadly louse-borne relapsing fever, is a degraded subset of tick-borne Borrelia duttonii.</title>
        <authorList>
            <person name="Lescot M."/>
            <person name="Audic S."/>
            <person name="Robert C."/>
            <person name="Nguyen T.T."/>
            <person name="Blanc G."/>
            <person name="Cutler S.J."/>
            <person name="Wincker P."/>
            <person name="Couloux A."/>
            <person name="Claverie J.-M."/>
            <person name="Raoult D."/>
            <person name="Drancourt M."/>
        </authorList>
    </citation>
    <scope>NUCLEOTIDE SEQUENCE [LARGE SCALE GENOMIC DNA]</scope>
    <source>
        <strain evidence="9 10">Ly</strain>
    </source>
</reference>
<dbReference type="PANTHER" id="PTHR11059:SF0">
    <property type="entry name" value="DNA REPAIR PROTEIN RECN"/>
    <property type="match status" value="1"/>
</dbReference>
<dbReference type="GO" id="GO:0006281">
    <property type="term" value="P:DNA repair"/>
    <property type="evidence" value="ECO:0007669"/>
    <property type="project" value="UniProtKB-KW"/>
</dbReference>
<comment type="similarity">
    <text evidence="2">Belongs to the RecN family.</text>
</comment>
<keyword evidence="10" id="KW-1185">Reference proteome</keyword>
<protein>
    <recommendedName>
        <fullName evidence="3">DNA repair protein RecN</fullName>
    </recommendedName>
    <alternativeName>
        <fullName evidence="8">Recombination protein N</fullName>
    </alternativeName>
</protein>
<evidence type="ECO:0000313" key="9">
    <source>
        <dbReference type="EMBL" id="ACH93265.1"/>
    </source>
</evidence>
<evidence type="ECO:0000256" key="5">
    <source>
        <dbReference type="ARBA" id="ARBA00022763"/>
    </source>
</evidence>
<gene>
    <name evidence="9" type="primary">recN</name>
    <name evidence="9" type="ordered locus">BDU_313</name>
</gene>
<comment type="function">
    <text evidence="1">May be involved in recombinational repair of damaged DNA.</text>
</comment>